<evidence type="ECO:0000256" key="1">
    <source>
        <dbReference type="ARBA" id="ARBA00005395"/>
    </source>
</evidence>
<dbReference type="CDD" id="cd04301">
    <property type="entry name" value="NAT_SF"/>
    <property type="match status" value="1"/>
</dbReference>
<evidence type="ECO:0000256" key="3">
    <source>
        <dbReference type="ARBA" id="ARBA00022679"/>
    </source>
</evidence>
<dbReference type="Pfam" id="PF00583">
    <property type="entry name" value="Acetyltransf_1"/>
    <property type="match status" value="1"/>
</dbReference>
<dbReference type="NCBIfam" id="TIGR01575">
    <property type="entry name" value="rimI"/>
    <property type="match status" value="1"/>
</dbReference>
<dbReference type="HAMAP" id="MF_02210">
    <property type="entry name" value="RimI"/>
    <property type="match status" value="1"/>
</dbReference>
<dbReference type="PANTHER" id="PTHR43420:SF44">
    <property type="entry name" value="ACETYLTRANSFERASE YPEA"/>
    <property type="match status" value="1"/>
</dbReference>
<comment type="catalytic activity">
    <reaction evidence="5">
        <text>N-terminal L-alanyl-[ribosomal protein bS18] + acetyl-CoA = N-terminal N(alpha)-acetyl-L-alanyl-[ribosomal protein bS18] + CoA + H(+)</text>
        <dbReference type="Rhea" id="RHEA:43756"/>
        <dbReference type="Rhea" id="RHEA-COMP:10676"/>
        <dbReference type="Rhea" id="RHEA-COMP:10677"/>
        <dbReference type="ChEBI" id="CHEBI:15378"/>
        <dbReference type="ChEBI" id="CHEBI:57287"/>
        <dbReference type="ChEBI" id="CHEBI:57288"/>
        <dbReference type="ChEBI" id="CHEBI:64718"/>
        <dbReference type="ChEBI" id="CHEBI:83683"/>
        <dbReference type="EC" id="2.3.1.266"/>
    </reaction>
</comment>
<evidence type="ECO:0000256" key="5">
    <source>
        <dbReference type="RuleBase" id="RU363094"/>
    </source>
</evidence>
<dbReference type="InterPro" id="IPR043690">
    <property type="entry name" value="RimI"/>
</dbReference>
<protein>
    <recommendedName>
        <fullName evidence="5">[Ribosomal protein bS18]-alanine N-acetyltransferase</fullName>
        <ecNumber evidence="5">2.3.1.266</ecNumber>
    </recommendedName>
</protein>
<dbReference type="InterPro" id="IPR016181">
    <property type="entry name" value="Acyl_CoA_acyltransferase"/>
</dbReference>
<dbReference type="InterPro" id="IPR006464">
    <property type="entry name" value="AcTrfase_RimI/Ard1"/>
</dbReference>
<dbReference type="AlphaFoldDB" id="Q6SG00"/>
<reference evidence="7" key="2">
    <citation type="submission" date="2003-12" db="EMBL/GenBank/DDBJ databases">
        <title>Monterey Bay Coastal Ocean Microbial Observatory environmental clone sequencing.</title>
        <authorList>
            <person name="DeLong E.F."/>
        </authorList>
    </citation>
    <scope>NUCLEOTIDE SEQUENCE</scope>
</reference>
<feature type="domain" description="N-acetyltransferase" evidence="6">
    <location>
        <begin position="9"/>
        <end position="153"/>
    </location>
</feature>
<dbReference type="SUPFAM" id="SSF55729">
    <property type="entry name" value="Acyl-CoA N-acyltransferases (Nat)"/>
    <property type="match status" value="1"/>
</dbReference>
<dbReference type="InterPro" id="IPR050680">
    <property type="entry name" value="YpeA/RimI_acetyltransf"/>
</dbReference>
<dbReference type="InterPro" id="IPR000182">
    <property type="entry name" value="GNAT_dom"/>
</dbReference>
<keyword evidence="2 5" id="KW-0963">Cytoplasm</keyword>
<reference evidence="7" key="1">
    <citation type="submission" date="2003-11" db="EMBL/GenBank/DDBJ databases">
        <authorList>
            <person name="Heidelberg J.F."/>
            <person name="Eisen J.A."/>
            <person name="Nelson W.C."/>
            <person name="DeLong E.F."/>
        </authorList>
    </citation>
    <scope>NUCLEOTIDE SEQUENCE</scope>
</reference>
<comment type="subcellular location">
    <subcellularLocation>
        <location evidence="5">Cytoplasm</location>
    </subcellularLocation>
</comment>
<comment type="similarity">
    <text evidence="1 5">Belongs to the acetyltransferase family. RimI subfamily.</text>
</comment>
<dbReference type="EMBL" id="AY458645">
    <property type="protein sequence ID" value="AAR38062.1"/>
    <property type="molecule type" value="Genomic_DNA"/>
</dbReference>
<sequence>MSAQLEEVPRIRQMLVKDLDAVVLIEREVFLFPWTKGNFGDSISSGYYCYVLEMGNHIFGYGVMTIGADEAHILTLSVASEWQREGWGEKLLHYFISLSKENNACSIFLEVRKSNLGAAKLYKQIGFRQVGARIGYYPAMGGREDAIVMELIL</sequence>
<dbReference type="EC" id="2.3.1.266" evidence="5"/>
<name>Q6SG00_9BACT</name>
<dbReference type="PROSITE" id="PS51186">
    <property type="entry name" value="GNAT"/>
    <property type="match status" value="1"/>
</dbReference>
<dbReference type="GO" id="GO:0005737">
    <property type="term" value="C:cytoplasm"/>
    <property type="evidence" value="ECO:0007669"/>
    <property type="project" value="UniProtKB-SubCell"/>
</dbReference>
<proteinExistence type="inferred from homology"/>
<dbReference type="Gene3D" id="3.40.630.30">
    <property type="match status" value="1"/>
</dbReference>
<evidence type="ECO:0000313" key="7">
    <source>
        <dbReference type="EMBL" id="AAR38062.1"/>
    </source>
</evidence>
<evidence type="ECO:0000256" key="2">
    <source>
        <dbReference type="ARBA" id="ARBA00022490"/>
    </source>
</evidence>
<keyword evidence="4 7" id="KW-0012">Acyltransferase</keyword>
<dbReference type="GO" id="GO:0008999">
    <property type="term" value="F:protein-N-terminal-alanine acetyltransferase activity"/>
    <property type="evidence" value="ECO:0007669"/>
    <property type="project" value="UniProtKB-EC"/>
</dbReference>
<comment type="function">
    <text evidence="5">Acetylates the N-terminal alanine of ribosomal protein bS18.</text>
</comment>
<dbReference type="PANTHER" id="PTHR43420">
    <property type="entry name" value="ACETYLTRANSFERASE"/>
    <property type="match status" value="1"/>
</dbReference>
<accession>Q6SG00</accession>
<evidence type="ECO:0000256" key="4">
    <source>
        <dbReference type="ARBA" id="ARBA00023315"/>
    </source>
</evidence>
<gene>
    <name evidence="7" type="primary">rimI</name>
    <name evidence="7" type="ORF">MBMO_EBAC080-L12H07.11</name>
</gene>
<organism evidence="7">
    <name type="scientific">uncultured marine bacterium 577</name>
    <dbReference type="NCBI Taxonomy" id="257398"/>
    <lineage>
        <taxon>Bacteria</taxon>
        <taxon>environmental samples</taxon>
    </lineage>
</organism>
<evidence type="ECO:0000259" key="6">
    <source>
        <dbReference type="PROSITE" id="PS51186"/>
    </source>
</evidence>
<keyword evidence="3 7" id="KW-0808">Transferase</keyword>